<evidence type="ECO:0000256" key="6">
    <source>
        <dbReference type="SAM" id="MobiDB-lite"/>
    </source>
</evidence>
<organism evidence="10">
    <name type="scientific">Trichuris suis</name>
    <name type="common">pig whipworm</name>
    <dbReference type="NCBI Taxonomy" id="68888"/>
    <lineage>
        <taxon>Eukaryota</taxon>
        <taxon>Metazoa</taxon>
        <taxon>Ecdysozoa</taxon>
        <taxon>Nematoda</taxon>
        <taxon>Enoplea</taxon>
        <taxon>Dorylaimia</taxon>
        <taxon>Trichinellida</taxon>
        <taxon>Trichuridae</taxon>
        <taxon>Trichuris</taxon>
    </lineage>
</organism>
<feature type="compositionally biased region" description="Polar residues" evidence="6">
    <location>
        <begin position="320"/>
        <end position="342"/>
    </location>
</feature>
<evidence type="ECO:0000259" key="7">
    <source>
        <dbReference type="PROSITE" id="PS50021"/>
    </source>
</evidence>
<dbReference type="FunFam" id="1.10.418.10:FF:000023">
    <property type="entry name" value="EH domain-binding protein 1 isoform X1"/>
    <property type="match status" value="1"/>
</dbReference>
<feature type="region of interest" description="Disordered" evidence="6">
    <location>
        <begin position="512"/>
        <end position="557"/>
    </location>
</feature>
<dbReference type="PANTHER" id="PTHR23167">
    <property type="entry name" value="CALPONIN HOMOLOGY DOMAIN-CONTAINING PROTEIN DDB_G0272472-RELATED"/>
    <property type="match status" value="1"/>
</dbReference>
<protein>
    <recommendedName>
        <fullName evidence="11">Calponin-homology (CH) domain-containing protein</fullName>
    </recommendedName>
</protein>
<dbReference type="InterPro" id="IPR022735">
    <property type="entry name" value="bMERB_dom"/>
</dbReference>
<proteinExistence type="predicted"/>
<feature type="domain" description="C2 NT-type" evidence="8">
    <location>
        <begin position="9"/>
        <end position="189"/>
    </location>
</feature>
<feature type="domain" description="BMERB" evidence="9">
    <location>
        <begin position="832"/>
        <end position="990"/>
    </location>
</feature>
<dbReference type="PANTHER" id="PTHR23167:SF46">
    <property type="entry name" value="EPS15 HOMOLOGY DOMAIN CONTAINING PROTEIN-BINDING PROTEIN 1, ISOFORM F"/>
    <property type="match status" value="1"/>
</dbReference>
<feature type="region of interest" description="Disordered" evidence="6">
    <location>
        <begin position="700"/>
        <end position="720"/>
    </location>
</feature>
<dbReference type="InterPro" id="IPR001715">
    <property type="entry name" value="CH_dom"/>
</dbReference>
<gene>
    <name evidence="10" type="ORF">M514_06031</name>
</gene>
<name>A0A085NMP3_9BILA</name>
<comment type="subcellular location">
    <subcellularLocation>
        <location evidence="1">Endosome</location>
    </subcellularLocation>
</comment>
<keyword evidence="4 5" id="KW-0175">Coiled coil</keyword>
<evidence type="ECO:0000256" key="1">
    <source>
        <dbReference type="ARBA" id="ARBA00004177"/>
    </source>
</evidence>
<feature type="domain" description="Calponin-homology (CH)" evidence="7">
    <location>
        <begin position="365"/>
        <end position="470"/>
    </location>
</feature>
<keyword evidence="3" id="KW-0967">Endosome</keyword>
<dbReference type="SMART" id="SM01203">
    <property type="entry name" value="DUF3585"/>
    <property type="match status" value="1"/>
</dbReference>
<dbReference type="PROSITE" id="PS50021">
    <property type="entry name" value="CH"/>
    <property type="match status" value="1"/>
</dbReference>
<evidence type="ECO:0000259" key="9">
    <source>
        <dbReference type="PROSITE" id="PS51848"/>
    </source>
</evidence>
<dbReference type="SMART" id="SM00033">
    <property type="entry name" value="CH"/>
    <property type="match status" value="1"/>
</dbReference>
<dbReference type="Proteomes" id="UP000030758">
    <property type="component" value="Unassembled WGS sequence"/>
</dbReference>
<dbReference type="InterPro" id="IPR036872">
    <property type="entry name" value="CH_dom_sf"/>
</dbReference>
<dbReference type="Pfam" id="PF00307">
    <property type="entry name" value="CH"/>
    <property type="match status" value="1"/>
</dbReference>
<feature type="region of interest" description="Disordered" evidence="6">
    <location>
        <begin position="810"/>
        <end position="836"/>
    </location>
</feature>
<feature type="compositionally biased region" description="Polar residues" evidence="6">
    <location>
        <begin position="703"/>
        <end position="720"/>
    </location>
</feature>
<reference evidence="10" key="1">
    <citation type="journal article" date="2014" name="Nat. Genet.">
        <title>Genome and transcriptome of the porcine whipworm Trichuris suis.</title>
        <authorList>
            <person name="Jex A.R."/>
            <person name="Nejsum P."/>
            <person name="Schwarz E.M."/>
            <person name="Hu L."/>
            <person name="Young N.D."/>
            <person name="Hall R.S."/>
            <person name="Korhonen P.K."/>
            <person name="Liao S."/>
            <person name="Thamsborg S."/>
            <person name="Xia J."/>
            <person name="Xu P."/>
            <person name="Wang S."/>
            <person name="Scheerlinck J.P."/>
            <person name="Hofmann A."/>
            <person name="Sternberg P.W."/>
            <person name="Wang J."/>
            <person name="Gasser R.B."/>
        </authorList>
    </citation>
    <scope>NUCLEOTIDE SEQUENCE [LARGE SCALE GENOMIC DNA]</scope>
    <source>
        <strain evidence="10">DCEP-RM93F</strain>
    </source>
</reference>
<dbReference type="GO" id="GO:0005768">
    <property type="term" value="C:endosome"/>
    <property type="evidence" value="ECO:0007669"/>
    <property type="project" value="UniProtKB-SubCell"/>
</dbReference>
<dbReference type="SUPFAM" id="SSF47576">
    <property type="entry name" value="Calponin-homology domain, CH-domain"/>
    <property type="match status" value="1"/>
</dbReference>
<dbReference type="InterPro" id="IPR019448">
    <property type="entry name" value="NT-C2"/>
</dbReference>
<dbReference type="Gene3D" id="1.10.418.10">
    <property type="entry name" value="Calponin-like domain"/>
    <property type="match status" value="1"/>
</dbReference>
<accession>A0A085NMP3</accession>
<evidence type="ECO:0000256" key="4">
    <source>
        <dbReference type="ARBA" id="ARBA00023054"/>
    </source>
</evidence>
<evidence type="ECO:0000256" key="2">
    <source>
        <dbReference type="ARBA" id="ARBA00022553"/>
    </source>
</evidence>
<feature type="coiled-coil region" evidence="5">
    <location>
        <begin position="920"/>
        <end position="951"/>
    </location>
</feature>
<dbReference type="AlphaFoldDB" id="A0A085NMP3"/>
<evidence type="ECO:0000256" key="3">
    <source>
        <dbReference type="ARBA" id="ARBA00022753"/>
    </source>
</evidence>
<dbReference type="InterPro" id="IPR050540">
    <property type="entry name" value="F-actin_Monoox_Mical"/>
</dbReference>
<dbReference type="PROSITE" id="PS51840">
    <property type="entry name" value="C2_NT"/>
    <property type="match status" value="1"/>
</dbReference>
<dbReference type="Pfam" id="PF12130">
    <property type="entry name" value="bMERB_dom"/>
    <property type="match status" value="1"/>
</dbReference>
<sequence>MASVVWRKIQHQNKRATKFRVVARFIELVIECTPKWQPAAVCVALPHDSRWPSRSIGVCSELPWLDSFFNHAQVSCASQIEVWNWEPSITNPYCGIILWPSQCTETLEVITTLYRDQHSDEYDDKEWTFVVEEVANSGRRFRPIASAKLNMRMFANEAPGTMSMLKLQMRPLRESLQKCTLELLLGCTILKEGVATDDDMRSLASFLSSQPSKDVGDLHDFDDEFGSRGSMTLPTPCPVESSRPSTNGFIDDERWKVQVTEVVNEIGALEKVPSAELATSTTALSNDSFKSICDGGELHARTESPKFDRKSVMEEHNHHQPNGSTQRPVMTSTPTETRSSSGFFDSLLSNSMAKRDSVVNDSQASVTSQDLLSWCQETCRGYRGVRISNFSSSWRNGIAFAALIHRYRPDLIDFDSLSPTDIRENCRKAFDAAALLNVPRLIDPNDMVIMTIPDKIAVMTYVYNLKAALTGASPVNDAEYESKVSFVQLGKKRRKMPSILLHVSDALTIGSKLTQSSGRPSSIASSEVSNEPSRLSAPSEPPKSMRSCSPSGDEPARLSYTLSASSIQKPVLMTRKELMNPFDSDDESQTAATMIASTVGCTEADNVPTMAPSVMTAEQTDTDSPAAAAIGKSRQEELRRRVREMVEKFPANDEQAKLSAESERFQELTSRARQIIKQLGPGGKEPIVIRLSETLQRDADSPIATSGQSQVPLSAPVTRQTTPEASNIAVSRSSANSVHHGYPGSAGVRLPSPITKESLLISTGATTPVANKALQSVNASESAFARFKRFGSMRGQELAQSINMLSSRLGETVRSAGGQKETSNEHPSEEEEEKPPTKIITPLDLELQLQSVTEEMDALVAKQKELDHRAIEVEKQWRKVMQEVPGSEQEQQLMNDYLSLLNERNMLTRREMHLSLLETIRSYENRFAAVQKELAELMETEESEKTEALKQRIDFLMEELITIVNKRDELVQQLMAHDQGTEEDAEMAHNVLKNSILMDSEDHKNCVIQ</sequence>
<dbReference type="EMBL" id="KL367486">
    <property type="protein sequence ID" value="KFD70739.1"/>
    <property type="molecule type" value="Genomic_DNA"/>
</dbReference>
<evidence type="ECO:0000256" key="5">
    <source>
        <dbReference type="SAM" id="Coils"/>
    </source>
</evidence>
<feature type="compositionally biased region" description="Polar residues" evidence="6">
    <location>
        <begin position="512"/>
        <end position="533"/>
    </location>
</feature>
<evidence type="ECO:0008006" key="11">
    <source>
        <dbReference type="Google" id="ProtNLM"/>
    </source>
</evidence>
<feature type="region of interest" description="Disordered" evidence="6">
    <location>
        <begin position="311"/>
        <end position="342"/>
    </location>
</feature>
<dbReference type="PROSITE" id="PS51848">
    <property type="entry name" value="BMERB"/>
    <property type="match status" value="1"/>
</dbReference>
<evidence type="ECO:0000259" key="8">
    <source>
        <dbReference type="PROSITE" id="PS51840"/>
    </source>
</evidence>
<evidence type="ECO:0000313" key="10">
    <source>
        <dbReference type="EMBL" id="KFD70739.1"/>
    </source>
</evidence>
<dbReference type="Pfam" id="PF10358">
    <property type="entry name" value="NT-C2"/>
    <property type="match status" value="1"/>
</dbReference>
<keyword evidence="2" id="KW-0597">Phosphoprotein</keyword>